<accession>A0AAV2TA50</accession>
<keyword evidence="2" id="KW-1208">Phospholipid metabolism</keyword>
<evidence type="ECO:0000256" key="3">
    <source>
        <dbReference type="ARBA" id="ARBA00037883"/>
    </source>
</evidence>
<dbReference type="Proteomes" id="UP001497525">
    <property type="component" value="Unassembled WGS sequence"/>
</dbReference>
<dbReference type="GO" id="GO:0006646">
    <property type="term" value="P:phosphatidylethanolamine biosynthetic process"/>
    <property type="evidence" value="ECO:0007669"/>
    <property type="project" value="TreeGrafter"/>
</dbReference>
<dbReference type="EC" id="2.7.1.82" evidence="5"/>
<evidence type="ECO:0000256" key="5">
    <source>
        <dbReference type="ARBA" id="ARBA00038874"/>
    </source>
</evidence>
<protein>
    <recommendedName>
        <fullName evidence="5">ethanolamine kinase</fullName>
        <ecNumber evidence="5">2.7.1.82</ecNumber>
    </recommendedName>
</protein>
<evidence type="ECO:0000256" key="4">
    <source>
        <dbReference type="ARBA" id="ARBA00038211"/>
    </source>
</evidence>
<name>A0AAV2TA50_CALDB</name>
<evidence type="ECO:0000313" key="6">
    <source>
        <dbReference type="EMBL" id="CAL5133989.1"/>
    </source>
</evidence>
<dbReference type="GO" id="GO:0005737">
    <property type="term" value="C:cytoplasm"/>
    <property type="evidence" value="ECO:0007669"/>
    <property type="project" value="TreeGrafter"/>
</dbReference>
<sequence>MASISFLRLRERAALELRGLCKSSLVMAVNSIKTINLTIAGPEDIGGLNLLTSIVFQDEFSGTLEVETFNEGLSNHLLRVRFGAGTSKSHIFLVRIHGRTADTLVDRNFEILCLNAYYQLSSAKRLYAVFKNGICYSYIEGSPLPLPCMEEMKYARLVADELARFHSIPVEEIIEQSKSFSFFSAHPKKYLFRPTLLQRIRDWIALLPTELPTPQETARYCDRYPKPSQWLSEVEYLEQALKNPCSPLVLCHGDIFPRNIIVSPDETSVTFIDLEYCSFDHSALDIAGYFCEVSGTASYVGYGRYPSPEFQREFVAAYLERLRKYRPVIDLNGVNGRSENEETENLRNKEIDRWVREADYFALACHMLWSIWAAIRTTNAQKEYDFLYCAITRANAYFGMKKRLMEADQPLQ</sequence>
<keyword evidence="1" id="KW-0444">Lipid biosynthesis</keyword>
<dbReference type="PANTHER" id="PTHR22603">
    <property type="entry name" value="CHOLINE/ETHANOALAMINE KINASE"/>
    <property type="match status" value="1"/>
</dbReference>
<dbReference type="InterPro" id="IPR011009">
    <property type="entry name" value="Kinase-like_dom_sf"/>
</dbReference>
<organism evidence="6 7">
    <name type="scientific">Calicophoron daubneyi</name>
    <name type="common">Rumen fluke</name>
    <name type="synonym">Paramphistomum daubneyi</name>
    <dbReference type="NCBI Taxonomy" id="300641"/>
    <lineage>
        <taxon>Eukaryota</taxon>
        <taxon>Metazoa</taxon>
        <taxon>Spiralia</taxon>
        <taxon>Lophotrochozoa</taxon>
        <taxon>Platyhelminthes</taxon>
        <taxon>Trematoda</taxon>
        <taxon>Digenea</taxon>
        <taxon>Plagiorchiida</taxon>
        <taxon>Pronocephalata</taxon>
        <taxon>Paramphistomoidea</taxon>
        <taxon>Paramphistomidae</taxon>
        <taxon>Calicophoron</taxon>
    </lineage>
</organism>
<evidence type="ECO:0000313" key="7">
    <source>
        <dbReference type="Proteomes" id="UP001497525"/>
    </source>
</evidence>
<dbReference type="GO" id="GO:0004305">
    <property type="term" value="F:ethanolamine kinase activity"/>
    <property type="evidence" value="ECO:0007669"/>
    <property type="project" value="UniProtKB-EC"/>
</dbReference>
<gene>
    <name evidence="6" type="ORF">CDAUBV1_LOCUS7204</name>
</gene>
<evidence type="ECO:0000256" key="2">
    <source>
        <dbReference type="ARBA" id="ARBA00023264"/>
    </source>
</evidence>
<comment type="caution">
    <text evidence="6">The sequence shown here is derived from an EMBL/GenBank/DDBJ whole genome shotgun (WGS) entry which is preliminary data.</text>
</comment>
<dbReference type="Pfam" id="PF01633">
    <property type="entry name" value="Choline_kinase"/>
    <property type="match status" value="1"/>
</dbReference>
<keyword evidence="1" id="KW-0594">Phospholipid biosynthesis</keyword>
<evidence type="ECO:0000256" key="1">
    <source>
        <dbReference type="ARBA" id="ARBA00023209"/>
    </source>
</evidence>
<dbReference type="PANTHER" id="PTHR22603:SF66">
    <property type="entry name" value="ETHANOLAMINE KINASE"/>
    <property type="match status" value="1"/>
</dbReference>
<dbReference type="AlphaFoldDB" id="A0AAV2TA50"/>
<dbReference type="EMBL" id="CAXLJL010000168">
    <property type="protein sequence ID" value="CAL5133989.1"/>
    <property type="molecule type" value="Genomic_DNA"/>
</dbReference>
<dbReference type="Gene3D" id="3.30.200.20">
    <property type="entry name" value="Phosphorylase Kinase, domain 1"/>
    <property type="match status" value="1"/>
</dbReference>
<proteinExistence type="inferred from homology"/>
<comment type="pathway">
    <text evidence="3">Phospholipid metabolism; phosphatidylethanolamine biosynthesis; phosphatidylethanolamine from ethanolamine: step 1/3.</text>
</comment>
<keyword evidence="1" id="KW-0443">Lipid metabolism</keyword>
<comment type="similarity">
    <text evidence="4">Belongs to the choline/ethanolamine kinase family.</text>
</comment>
<dbReference type="Gene3D" id="3.90.1200.10">
    <property type="match status" value="1"/>
</dbReference>
<reference evidence="6" key="1">
    <citation type="submission" date="2024-06" db="EMBL/GenBank/DDBJ databases">
        <authorList>
            <person name="Liu X."/>
            <person name="Lenzi L."/>
            <person name="Haldenby T S."/>
            <person name="Uol C."/>
        </authorList>
    </citation>
    <scope>NUCLEOTIDE SEQUENCE</scope>
</reference>
<dbReference type="SUPFAM" id="SSF56112">
    <property type="entry name" value="Protein kinase-like (PK-like)"/>
    <property type="match status" value="1"/>
</dbReference>